<feature type="domain" description="Trimeric autotransporter adhesin YadA-like stalk" evidence="13">
    <location>
        <begin position="1063"/>
        <end position="1101"/>
    </location>
</feature>
<evidence type="ECO:0000313" key="14">
    <source>
        <dbReference type="EMBL" id="HAF2361374.1"/>
    </source>
</evidence>
<feature type="domain" description="Trimeric autotransporter adhesin YadA-like head" evidence="12">
    <location>
        <begin position="371"/>
        <end position="397"/>
    </location>
</feature>
<reference evidence="14" key="2">
    <citation type="submission" date="2020-02" db="EMBL/GenBank/DDBJ databases">
        <authorList>
            <consortium name="NCBI Pathogen Detection Project"/>
        </authorList>
    </citation>
    <scope>NUCLEOTIDE SEQUENCE</scope>
    <source>
        <strain evidence="14">MA.CK_99/00004569</strain>
    </source>
</reference>
<feature type="domain" description="Trimeric autotransporter adhesin YadA-like stalk" evidence="13">
    <location>
        <begin position="939"/>
        <end position="967"/>
    </location>
</feature>
<dbReference type="Gene3D" id="2.150.10.10">
    <property type="entry name" value="Serralysin-like metalloprotease, C-terminal"/>
    <property type="match status" value="3"/>
</dbReference>
<feature type="domain" description="Trimeric autotransporter adhesin YadA-like head" evidence="12">
    <location>
        <begin position="218"/>
        <end position="243"/>
    </location>
</feature>
<dbReference type="InterPro" id="IPR008635">
    <property type="entry name" value="Coiled_stalk_dom"/>
</dbReference>
<dbReference type="Gene3D" id="6.20.50.100">
    <property type="match status" value="3"/>
</dbReference>
<feature type="domain" description="Trimeric autotransporter adhesin YadA-like head" evidence="12">
    <location>
        <begin position="269"/>
        <end position="291"/>
    </location>
</feature>
<evidence type="ECO:0000256" key="1">
    <source>
        <dbReference type="ARBA" id="ARBA00004241"/>
    </source>
</evidence>
<organism evidence="14">
    <name type="scientific">Salmonella enterica</name>
    <name type="common">Salmonella choleraesuis</name>
    <dbReference type="NCBI Taxonomy" id="28901"/>
    <lineage>
        <taxon>Bacteria</taxon>
        <taxon>Pseudomonadati</taxon>
        <taxon>Pseudomonadota</taxon>
        <taxon>Gammaproteobacteria</taxon>
        <taxon>Enterobacterales</taxon>
        <taxon>Enterobacteriaceae</taxon>
        <taxon>Salmonella</taxon>
    </lineage>
</organism>
<dbReference type="Pfam" id="PF05658">
    <property type="entry name" value="YadA_head"/>
    <property type="match status" value="6"/>
</dbReference>
<proteinExistence type="inferred from homology"/>
<name>A0A743YDT8_SALER</name>
<feature type="domain" description="Trimeric autotransporter adhesin YadA-like stalk" evidence="13">
    <location>
        <begin position="493"/>
        <end position="530"/>
    </location>
</feature>
<dbReference type="GO" id="GO:0009986">
    <property type="term" value="C:cell surface"/>
    <property type="evidence" value="ECO:0007669"/>
    <property type="project" value="UniProtKB-SubCell"/>
</dbReference>
<dbReference type="InterPro" id="IPR011049">
    <property type="entry name" value="Serralysin-like_metalloprot_C"/>
</dbReference>
<sequence>MTVQHIKLVPTALLIVNTLNIGQTQAEDILVCSTTGSGIADFFCGPDSSTSGAIRSIAIGDNVLIPKITIPGKTGIEQAIAIGSNVQGGGDNSITLGNDIITAGTGSVAIGGDDAAGIYNAGNKGYLLKAYGTKTNDSNISEFRANAALGNGTVSVGAGAQALADGAISIGAAATAGDGTQNGTGWSSTSGKQSIALGVESNALNHNAIALGYRANVTGYSGTAIGENASATSNNAIALGTNAMARDISDIAIGLNAVAQNSNGVTLASSLAIGSEAKAMTNNSFAIGSEAQALSPGAIAFGPSTTAGNNTGPAAGNNAIAIGFLANAPSQNSLAMGRGATTNGAPQSIALGYAAETSAAEAIALGTNSAASGLNSIALGKEAKTTATNSIAIGTGSLVSGLNSGAIGVPGTVSGSNAYSVGNNNTIMADNAFVVGSAVNNTVENSVVLGNGSTVSGATGTSVYTVNGVTHNFAGAVPVSTVSIGAAGKERTLTNVAAARISAGSTDAVNGSQLFAVTSEVDKGNQFAGNTGTFNRRLGEPTIISGGLATEATASNKNIRTIAKDGTIDIQLADNLDVTSVKAGNSVINNDGLHITDGPSVTSGGIDAGNNIIRNVADGANETDAVNKRQFDTLSGIVGKGWGLQVNSGETEAIVPGETVNFTEGDNIKITRSGKTLNIATARRVDFERATVGDITLDQATGKITGVADGELSADSKDAVSGHQLFATNQNVARNTRDIAANKALLNNGMNFAGNKGSFNRRLGEVTTISGGLATEATASNKNIRTIAKDGTIDIQLADNLDVTSVKAGNSVINNDGLHITDGPSVTSDGINAGNRVISNVGDAVSDTDAVNKRQLDNLSMTVNRGWNLQVNSGDAESIAPGDTLNITEGDNIQISRTDKTLNIATARKVSFDNVTVGNISLDKDTGKIGGLSDGLLSTNSKDAVTGGQLFSTNENVTTNTRNIAANKVLLDSGLNFAGNTGSFNRRLGETTAIRGGLAADAAASNKNIRTEAKDGLLDIQLADNLDVTSVKTGNALLSNDGLHITGGPSVTEGGIDAGNRVISNVGDAVSDTDAVNKRQLDNLSSIVGQGLTFSANEGGDITRRPGDILALRGDATTKGEYNGKNIKTVTDISTGIISIKIAESPVFGNVVINDRNSGKITGVSDGSIVSGSKDVVNGGQIYHVTTAIGNVIGGNAHVSPDGSLITSNIGNTGKDTIHDAIDSVRNAAENASAGWNLSVNGQESSAVKPKDTVDLSNADGNISITKKDNQVSFNLSDSVKVKESIGINNGPALTRSGVDGAGMKITNVADGTIAAGSSDAINGGQIHDFVNGEVTRPITFTADTGTPYEARLGTTLNVKGDNKNIQTMVSGNTFSVTLNENINVKSVKATDSLSVASGASIDMGGNAIQNVGNATRPGDAVNYGQFQQAFSSLGDQINRVERRANAGAAAAIATAGLTQAYIPGKSMMSMSGGTFQGESSLAIGLSTISDNGNWVLKGSFSSTTRNQTGASVGVGFQF</sequence>
<keyword evidence="6" id="KW-0812">Transmembrane</keyword>
<evidence type="ECO:0000256" key="8">
    <source>
        <dbReference type="ARBA" id="ARBA00022927"/>
    </source>
</evidence>
<evidence type="ECO:0000256" key="4">
    <source>
        <dbReference type="ARBA" id="ARBA00022448"/>
    </source>
</evidence>
<feature type="domain" description="Trimeric autotransporter adhesin YadA-like stalk" evidence="13">
    <location>
        <begin position="1305"/>
        <end position="1331"/>
    </location>
</feature>
<evidence type="ECO:0000259" key="11">
    <source>
        <dbReference type="Pfam" id="PF03895"/>
    </source>
</evidence>
<dbReference type="Gene3D" id="1.20.5.170">
    <property type="match status" value="3"/>
</dbReference>
<dbReference type="InterPro" id="IPR045584">
    <property type="entry name" value="Pilin-like"/>
</dbReference>
<evidence type="ECO:0000259" key="13">
    <source>
        <dbReference type="Pfam" id="PF05662"/>
    </source>
</evidence>
<comment type="caution">
    <text evidence="14">The sequence shown here is derived from an EMBL/GenBank/DDBJ whole genome shotgun (WGS) entry which is preliminary data.</text>
</comment>
<evidence type="ECO:0008006" key="15">
    <source>
        <dbReference type="Google" id="ProtNLM"/>
    </source>
</evidence>
<keyword evidence="7" id="KW-0732">Signal</keyword>
<keyword evidence="8" id="KW-0653">Protein transport</keyword>
<feature type="domain" description="Trimeric autotransporter adhesin YadA-like head" evidence="12">
    <location>
        <begin position="190"/>
        <end position="215"/>
    </location>
</feature>
<feature type="domain" description="Trimeric autotransporter adhesin YadA-like stalk" evidence="13">
    <location>
        <begin position="703"/>
        <end position="742"/>
    </location>
</feature>
<dbReference type="SUPFAM" id="SSF101967">
    <property type="entry name" value="Adhesin YadA, collagen-binding domain"/>
    <property type="match status" value="7"/>
</dbReference>
<dbReference type="Pfam" id="PF03895">
    <property type="entry name" value="YadA_anchor"/>
    <property type="match status" value="1"/>
</dbReference>
<keyword evidence="5" id="KW-1134">Transmembrane beta strand</keyword>
<keyword evidence="10" id="KW-0998">Cell outer membrane</keyword>
<protein>
    <recommendedName>
        <fullName evidence="15">Autotransporter</fullName>
    </recommendedName>
</protein>
<evidence type="ECO:0000256" key="2">
    <source>
        <dbReference type="ARBA" id="ARBA00004442"/>
    </source>
</evidence>
<feature type="domain" description="Trimeric autotransporter adhesin YadA-like head" evidence="12">
    <location>
        <begin position="314"/>
        <end position="340"/>
    </location>
</feature>
<comment type="similarity">
    <text evidence="3">Belongs to the autotransporter-2 (AT-2) (TC 1.B.40) family.</text>
</comment>
<gene>
    <name evidence="14" type="ORF">G9F21_003486</name>
</gene>
<dbReference type="GO" id="GO:0015031">
    <property type="term" value="P:protein transport"/>
    <property type="evidence" value="ECO:0007669"/>
    <property type="project" value="UniProtKB-KW"/>
</dbReference>
<accession>A0A743YDT8</accession>
<dbReference type="CDD" id="cd12820">
    <property type="entry name" value="LbR_YadA-like"/>
    <property type="match status" value="2"/>
</dbReference>
<comment type="subcellular location">
    <subcellularLocation>
        <location evidence="2">Cell outer membrane</location>
    </subcellularLocation>
    <subcellularLocation>
        <location evidence="1">Cell surface</location>
    </subcellularLocation>
</comment>
<evidence type="ECO:0000256" key="6">
    <source>
        <dbReference type="ARBA" id="ARBA00022692"/>
    </source>
</evidence>
<evidence type="ECO:0000256" key="5">
    <source>
        <dbReference type="ARBA" id="ARBA00022452"/>
    </source>
</evidence>
<dbReference type="Gene3D" id="3.30.1300.30">
    <property type="entry name" value="GSPII I/J protein-like"/>
    <property type="match status" value="1"/>
</dbReference>
<feature type="domain" description="Trimeric autotransporter adhesin YadA-like stalk" evidence="13">
    <location>
        <begin position="1160"/>
        <end position="1200"/>
    </location>
</feature>
<evidence type="ECO:0000256" key="3">
    <source>
        <dbReference type="ARBA" id="ARBA00005848"/>
    </source>
</evidence>
<feature type="domain" description="Trimeric autotransporter adhesin YadA-like stalk" evidence="13">
    <location>
        <begin position="613"/>
        <end position="647"/>
    </location>
</feature>
<feature type="domain" description="Trimeric autotransporter adhesin YadA-like C-terminal membrane anchor" evidence="11">
    <location>
        <begin position="1460"/>
        <end position="1519"/>
    </location>
</feature>
<dbReference type="GO" id="GO:0009279">
    <property type="term" value="C:cell outer membrane"/>
    <property type="evidence" value="ECO:0007669"/>
    <property type="project" value="UniProtKB-SubCell"/>
</dbReference>
<evidence type="ECO:0000259" key="12">
    <source>
        <dbReference type="Pfam" id="PF05658"/>
    </source>
</evidence>
<dbReference type="EMBL" id="DAAUQI010000019">
    <property type="protein sequence ID" value="HAF2361374.1"/>
    <property type="molecule type" value="Genomic_DNA"/>
</dbReference>
<dbReference type="InterPro" id="IPR008640">
    <property type="entry name" value="Adhesin_Head_dom"/>
</dbReference>
<feature type="domain" description="Trimeric autotransporter adhesin YadA-like head" evidence="12">
    <location>
        <begin position="347"/>
        <end position="369"/>
    </location>
</feature>
<dbReference type="Pfam" id="PF05662">
    <property type="entry name" value="YadA_stalk"/>
    <property type="match status" value="9"/>
</dbReference>
<dbReference type="SUPFAM" id="SSF54523">
    <property type="entry name" value="Pili subunits"/>
    <property type="match status" value="1"/>
</dbReference>
<evidence type="ECO:0000256" key="9">
    <source>
        <dbReference type="ARBA" id="ARBA00023136"/>
    </source>
</evidence>
<evidence type="ECO:0000256" key="7">
    <source>
        <dbReference type="ARBA" id="ARBA00022729"/>
    </source>
</evidence>
<keyword evidence="4" id="KW-0813">Transport</keyword>
<feature type="domain" description="Trimeric autotransporter adhesin YadA-like stalk" evidence="13">
    <location>
        <begin position="838"/>
        <end position="876"/>
    </location>
</feature>
<reference evidence="14" key="1">
    <citation type="journal article" date="2018" name="Genome Biol.">
        <title>SKESA: strategic k-mer extension for scrupulous assemblies.</title>
        <authorList>
            <person name="Souvorov A."/>
            <person name="Agarwala R."/>
            <person name="Lipman D.J."/>
        </authorList>
    </citation>
    <scope>NUCLEOTIDE SEQUENCE</scope>
    <source>
        <strain evidence="14">MA.CK_99/00004569</strain>
    </source>
</reference>
<evidence type="ECO:0000256" key="10">
    <source>
        <dbReference type="ARBA" id="ARBA00023237"/>
    </source>
</evidence>
<dbReference type="InterPro" id="IPR005594">
    <property type="entry name" value="YadA_C"/>
</dbReference>
<keyword evidence="9" id="KW-0472">Membrane</keyword>
<dbReference type="Gene3D" id="2.20.70.140">
    <property type="match status" value="3"/>
</dbReference>
<feature type="domain" description="Trimeric autotransporter adhesin YadA-like stalk" evidence="13">
    <location>
        <begin position="1409"/>
        <end position="1441"/>
    </location>
</feature>